<comment type="caution">
    <text evidence="7">The sequence shown here is derived from an EMBL/GenBank/DDBJ whole genome shotgun (WGS) entry which is preliminary data.</text>
</comment>
<keyword evidence="2" id="KW-1003">Cell membrane</keyword>
<dbReference type="PANTHER" id="PTHR33931">
    <property type="entry name" value="HOLIN-LIKE PROTEIN CIDA-RELATED"/>
    <property type="match status" value="1"/>
</dbReference>
<keyword evidence="5 6" id="KW-0472">Membrane</keyword>
<protein>
    <submittedName>
        <fullName evidence="7">CidA/LrgA family protein</fullName>
    </submittedName>
</protein>
<feature type="transmembrane region" description="Helical" evidence="6">
    <location>
        <begin position="43"/>
        <end position="62"/>
    </location>
</feature>
<evidence type="ECO:0000256" key="2">
    <source>
        <dbReference type="ARBA" id="ARBA00022475"/>
    </source>
</evidence>
<keyword evidence="4 6" id="KW-1133">Transmembrane helix</keyword>
<feature type="transmembrane region" description="Helical" evidence="6">
    <location>
        <begin position="74"/>
        <end position="95"/>
    </location>
</feature>
<dbReference type="EMBL" id="WUBS01000016">
    <property type="protein sequence ID" value="NDL65112.1"/>
    <property type="molecule type" value="Genomic_DNA"/>
</dbReference>
<gene>
    <name evidence="7" type="ORF">GRH90_20490</name>
</gene>
<comment type="subcellular location">
    <subcellularLocation>
        <location evidence="1">Cell membrane</location>
        <topology evidence="1">Multi-pass membrane protein</topology>
    </subcellularLocation>
</comment>
<evidence type="ECO:0000256" key="3">
    <source>
        <dbReference type="ARBA" id="ARBA00022692"/>
    </source>
</evidence>
<dbReference type="GO" id="GO:0005886">
    <property type="term" value="C:plasma membrane"/>
    <property type="evidence" value="ECO:0007669"/>
    <property type="project" value="UniProtKB-SubCell"/>
</dbReference>
<dbReference type="InterPro" id="IPR005538">
    <property type="entry name" value="LrgA/CidA"/>
</dbReference>
<sequence>MLLPGRINMPLRVLQCQLLLQVGLYVGLFLIAQQLVARFHLPLPANVVGMFMLLALILSGVVQLNWVAEGARWLLAEMLLFFVPAVVAVINYTQLLMVDGWRIFVVIAVSTVLVLGITGMVVDRVYRFEQWLTRRKTHHD</sequence>
<evidence type="ECO:0000256" key="1">
    <source>
        <dbReference type="ARBA" id="ARBA00004651"/>
    </source>
</evidence>
<keyword evidence="8" id="KW-1185">Reference proteome</keyword>
<dbReference type="AlphaFoldDB" id="A0A845SP08"/>
<keyword evidence="3 6" id="KW-0812">Transmembrane</keyword>
<evidence type="ECO:0000313" key="8">
    <source>
        <dbReference type="Proteomes" id="UP000461443"/>
    </source>
</evidence>
<dbReference type="RefSeq" id="WP_162367825.1">
    <property type="nucleotide sequence ID" value="NZ_WUBS01000016.1"/>
</dbReference>
<dbReference type="PANTHER" id="PTHR33931:SF2">
    <property type="entry name" value="HOLIN-LIKE PROTEIN CIDA"/>
    <property type="match status" value="1"/>
</dbReference>
<organism evidence="7 8">
    <name type="scientific">Acerihabitans arboris</name>
    <dbReference type="NCBI Taxonomy" id="2691583"/>
    <lineage>
        <taxon>Bacteria</taxon>
        <taxon>Pseudomonadati</taxon>
        <taxon>Pseudomonadota</taxon>
        <taxon>Gammaproteobacteria</taxon>
        <taxon>Enterobacterales</taxon>
        <taxon>Pectobacteriaceae</taxon>
        <taxon>Acerihabitans</taxon>
    </lineage>
</organism>
<dbReference type="Proteomes" id="UP000461443">
    <property type="component" value="Unassembled WGS sequence"/>
</dbReference>
<proteinExistence type="predicted"/>
<evidence type="ECO:0000313" key="7">
    <source>
        <dbReference type="EMBL" id="NDL65112.1"/>
    </source>
</evidence>
<name>A0A845SP08_9GAMM</name>
<reference evidence="7 8" key="2">
    <citation type="submission" date="2020-02" db="EMBL/GenBank/DDBJ databases">
        <title>The new genus of Enterobacteriales.</title>
        <authorList>
            <person name="Kim I.S."/>
        </authorList>
    </citation>
    <scope>NUCLEOTIDE SEQUENCE [LARGE SCALE GENOMIC DNA]</scope>
    <source>
        <strain evidence="7 8">SAP-6</strain>
    </source>
</reference>
<evidence type="ECO:0000256" key="6">
    <source>
        <dbReference type="SAM" id="Phobius"/>
    </source>
</evidence>
<reference evidence="7 8" key="1">
    <citation type="submission" date="2019-12" db="EMBL/GenBank/DDBJ databases">
        <authorList>
            <person name="Lee S.D."/>
        </authorList>
    </citation>
    <scope>NUCLEOTIDE SEQUENCE [LARGE SCALE GENOMIC DNA]</scope>
    <source>
        <strain evidence="7 8">SAP-6</strain>
    </source>
</reference>
<dbReference type="Pfam" id="PF03788">
    <property type="entry name" value="LrgA"/>
    <property type="match status" value="1"/>
</dbReference>
<evidence type="ECO:0000256" key="4">
    <source>
        <dbReference type="ARBA" id="ARBA00022989"/>
    </source>
</evidence>
<feature type="transmembrane region" description="Helical" evidence="6">
    <location>
        <begin position="101"/>
        <end position="126"/>
    </location>
</feature>
<feature type="transmembrane region" description="Helical" evidence="6">
    <location>
        <begin position="12"/>
        <end position="31"/>
    </location>
</feature>
<accession>A0A845SP08</accession>
<evidence type="ECO:0000256" key="5">
    <source>
        <dbReference type="ARBA" id="ARBA00023136"/>
    </source>
</evidence>